<reference evidence="3" key="1">
    <citation type="journal article" date="2020" name="Stud. Mycol.">
        <title>101 Dothideomycetes genomes: a test case for predicting lifestyles and emergence of pathogens.</title>
        <authorList>
            <person name="Haridas S."/>
            <person name="Albert R."/>
            <person name="Binder M."/>
            <person name="Bloem J."/>
            <person name="Labutti K."/>
            <person name="Salamov A."/>
            <person name="Andreopoulos B."/>
            <person name="Baker S."/>
            <person name="Barry K."/>
            <person name="Bills G."/>
            <person name="Bluhm B."/>
            <person name="Cannon C."/>
            <person name="Castanera R."/>
            <person name="Culley D."/>
            <person name="Daum C."/>
            <person name="Ezra D."/>
            <person name="Gonzalez J."/>
            <person name="Henrissat B."/>
            <person name="Kuo A."/>
            <person name="Liang C."/>
            <person name="Lipzen A."/>
            <person name="Lutzoni F."/>
            <person name="Magnuson J."/>
            <person name="Mondo S."/>
            <person name="Nolan M."/>
            <person name="Ohm R."/>
            <person name="Pangilinan J."/>
            <person name="Park H.-J."/>
            <person name="Ramirez L."/>
            <person name="Alfaro M."/>
            <person name="Sun H."/>
            <person name="Tritt A."/>
            <person name="Yoshinaga Y."/>
            <person name="Zwiers L.-H."/>
            <person name="Turgeon B."/>
            <person name="Goodwin S."/>
            <person name="Spatafora J."/>
            <person name="Crous P."/>
            <person name="Grigoriev I."/>
        </authorList>
    </citation>
    <scope>NUCLEOTIDE SEQUENCE</scope>
    <source>
        <strain evidence="3">CBS 207.26</strain>
    </source>
</reference>
<feature type="compositionally biased region" description="Basic residues" evidence="1">
    <location>
        <begin position="44"/>
        <end position="54"/>
    </location>
</feature>
<dbReference type="InterPro" id="IPR046879">
    <property type="entry name" value="KANL3/Tex30_Abhydrolase"/>
</dbReference>
<evidence type="ECO:0000313" key="4">
    <source>
        <dbReference type="Proteomes" id="UP000800200"/>
    </source>
</evidence>
<dbReference type="Proteomes" id="UP000800200">
    <property type="component" value="Unassembled WGS sequence"/>
</dbReference>
<name>A0A6A6DUB4_9PEZI</name>
<feature type="compositionally biased region" description="Polar residues" evidence="1">
    <location>
        <begin position="57"/>
        <end position="74"/>
    </location>
</feature>
<feature type="compositionally biased region" description="Low complexity" evidence="1">
    <location>
        <begin position="24"/>
        <end position="37"/>
    </location>
</feature>
<dbReference type="InterPro" id="IPR029058">
    <property type="entry name" value="AB_hydrolase_fold"/>
</dbReference>
<evidence type="ECO:0000259" key="2">
    <source>
        <dbReference type="Pfam" id="PF20408"/>
    </source>
</evidence>
<dbReference type="OrthoDB" id="6415022at2759"/>
<organism evidence="3 4">
    <name type="scientific">Zopfia rhizophila CBS 207.26</name>
    <dbReference type="NCBI Taxonomy" id="1314779"/>
    <lineage>
        <taxon>Eukaryota</taxon>
        <taxon>Fungi</taxon>
        <taxon>Dikarya</taxon>
        <taxon>Ascomycota</taxon>
        <taxon>Pezizomycotina</taxon>
        <taxon>Dothideomycetes</taxon>
        <taxon>Dothideomycetes incertae sedis</taxon>
        <taxon>Zopfiaceae</taxon>
        <taxon>Zopfia</taxon>
    </lineage>
</organism>
<feature type="compositionally biased region" description="Acidic residues" evidence="1">
    <location>
        <begin position="316"/>
        <end position="327"/>
    </location>
</feature>
<protein>
    <recommendedName>
        <fullName evidence="2">KANL3/Tex30 alpha/beta hydrolase-like domain-containing protein</fullName>
    </recommendedName>
</protein>
<dbReference type="PANTHER" id="PTHR13136">
    <property type="entry name" value="TESTIS DEVELOPMENT PROTEIN PRTD"/>
    <property type="match status" value="1"/>
</dbReference>
<gene>
    <name evidence="3" type="ORF">K469DRAFT_713411</name>
</gene>
<dbReference type="InterPro" id="IPR026555">
    <property type="entry name" value="NSL3/Tex30"/>
</dbReference>
<dbReference type="SUPFAM" id="SSF53474">
    <property type="entry name" value="alpha/beta-Hydrolases"/>
    <property type="match status" value="1"/>
</dbReference>
<feature type="region of interest" description="Disordered" evidence="1">
    <location>
        <begin position="312"/>
        <end position="341"/>
    </location>
</feature>
<dbReference type="EMBL" id="ML994651">
    <property type="protein sequence ID" value="KAF2181819.1"/>
    <property type="molecule type" value="Genomic_DNA"/>
</dbReference>
<evidence type="ECO:0000313" key="3">
    <source>
        <dbReference type="EMBL" id="KAF2181819.1"/>
    </source>
</evidence>
<keyword evidence="4" id="KW-1185">Reference proteome</keyword>
<feature type="region of interest" description="Disordered" evidence="1">
    <location>
        <begin position="1"/>
        <end position="74"/>
    </location>
</feature>
<accession>A0A6A6DUB4</accession>
<evidence type="ECO:0000256" key="1">
    <source>
        <dbReference type="SAM" id="MobiDB-lite"/>
    </source>
</evidence>
<dbReference type="AlphaFoldDB" id="A0A6A6DUB4"/>
<sequence length="341" mass="36610">MPPKRRKATEPSTTPAPKRRSTRASKSTTSDVKSPIPKIDKPKTPKAKPSRPKSGKAVSTSQATQESTNTSNQFTTVSITHSSLKNSILCQMYTPSTPTPSSLALIFTHGAGGTLSAPAVVNFCTGFCTTNPVFGFQGNMNLTARVKGFHALIEHLIQTHENKAGDLVLGGRSMGARAAVMAASEVVSSKSSASNNVLLILVSYPLQGPKDIRDQILLDLPADVSVLFIIGSKDSMCPLELLNGVRQKMKAKSWLLVVKDADHGMHVSSKAAERGLGEMTGRMAAEWVGGRNEETEEKIWWGGVGKEVKRSKWEGAGEDVNGDGENGEEVKTEKKGGRRKR</sequence>
<dbReference type="Pfam" id="PF20408">
    <property type="entry name" value="Abhydrolase_11"/>
    <property type="match status" value="1"/>
</dbReference>
<dbReference type="PANTHER" id="PTHR13136:SF11">
    <property type="entry name" value="TESTIS-EXPRESSED PROTEIN 30"/>
    <property type="match status" value="1"/>
</dbReference>
<feature type="domain" description="KANL3/Tex30 alpha/beta hydrolase-like" evidence="2">
    <location>
        <begin position="104"/>
        <end position="270"/>
    </location>
</feature>
<dbReference type="Gene3D" id="3.40.50.1820">
    <property type="entry name" value="alpha/beta hydrolase"/>
    <property type="match status" value="1"/>
</dbReference>
<proteinExistence type="predicted"/>